<comment type="caution">
    <text evidence="1">The sequence shown here is derived from an EMBL/GenBank/DDBJ whole genome shotgun (WGS) entry which is preliminary data.</text>
</comment>
<gene>
    <name evidence="1" type="ORF">GPECTOR_19g295</name>
</gene>
<dbReference type="Proteomes" id="UP000075714">
    <property type="component" value="Unassembled WGS sequence"/>
</dbReference>
<reference evidence="2" key="1">
    <citation type="journal article" date="2016" name="Nat. Commun.">
        <title>The Gonium pectorale genome demonstrates co-option of cell cycle regulation during the evolution of multicellularity.</title>
        <authorList>
            <person name="Hanschen E.R."/>
            <person name="Marriage T.N."/>
            <person name="Ferris P.J."/>
            <person name="Hamaji T."/>
            <person name="Toyoda A."/>
            <person name="Fujiyama A."/>
            <person name="Neme R."/>
            <person name="Noguchi H."/>
            <person name="Minakuchi Y."/>
            <person name="Suzuki M."/>
            <person name="Kawai-Toyooka H."/>
            <person name="Smith D.R."/>
            <person name="Sparks H."/>
            <person name="Anderson J."/>
            <person name="Bakaric R."/>
            <person name="Luria V."/>
            <person name="Karger A."/>
            <person name="Kirschner M.W."/>
            <person name="Durand P.M."/>
            <person name="Michod R.E."/>
            <person name="Nozaki H."/>
            <person name="Olson B.J."/>
        </authorList>
    </citation>
    <scope>NUCLEOTIDE SEQUENCE [LARGE SCALE GENOMIC DNA]</scope>
    <source>
        <strain evidence="2">NIES-2863</strain>
    </source>
</reference>
<evidence type="ECO:0000313" key="2">
    <source>
        <dbReference type="Proteomes" id="UP000075714"/>
    </source>
</evidence>
<keyword evidence="2" id="KW-1185">Reference proteome</keyword>
<protein>
    <submittedName>
        <fullName evidence="1">Uncharacterized protein</fullName>
    </submittedName>
</protein>
<dbReference type="AlphaFoldDB" id="A0A150GJ99"/>
<evidence type="ECO:0000313" key="1">
    <source>
        <dbReference type="EMBL" id="KXZ49844.1"/>
    </source>
</evidence>
<name>A0A150GJ99_GONPE</name>
<organism evidence="1 2">
    <name type="scientific">Gonium pectorale</name>
    <name type="common">Green alga</name>
    <dbReference type="NCBI Taxonomy" id="33097"/>
    <lineage>
        <taxon>Eukaryota</taxon>
        <taxon>Viridiplantae</taxon>
        <taxon>Chlorophyta</taxon>
        <taxon>core chlorophytes</taxon>
        <taxon>Chlorophyceae</taxon>
        <taxon>CS clade</taxon>
        <taxon>Chlamydomonadales</taxon>
        <taxon>Volvocaceae</taxon>
        <taxon>Gonium</taxon>
    </lineage>
</organism>
<proteinExistence type="predicted"/>
<sequence>MLYNRWVEAFIEQGRLAGALAASDTEKAMAQEPLGAREAAYAELHRRLLEGEELLAACEVEKAQLQTQVKKAEATVAGLWSGQTQLSAAAAAHKVLYSQHYQRRMEVEAEKE</sequence>
<accession>A0A150GJ99</accession>
<dbReference type="EMBL" id="LSYV01000020">
    <property type="protein sequence ID" value="KXZ49844.1"/>
    <property type="molecule type" value="Genomic_DNA"/>
</dbReference>